<reference evidence="3" key="1">
    <citation type="submission" date="2015-06" db="UniProtKB">
        <authorList>
            <consortium name="EnsemblPlants"/>
        </authorList>
    </citation>
    <scope>IDENTIFICATION</scope>
</reference>
<dbReference type="AlphaFoldDB" id="R7W0D7"/>
<sequence length="463" mass="49228">MATILPCTQSTNAHPHFHQRPHYGHLLHPNARSTRRITISTTPWTTASTSPTVPRHESPFLPGIFPPLAATATATPMRVHAARLLVPAPPTPRRHATLRFAVSAAATSANVNQADKQAVIVGGGLAGLAAATHLAALSVPSTLLEASDRVAGRVATDEVDGYLLDRGFQIFLTAYPECQRLLDFQALRLQPFFPGALVYLGAGEGGAPFHLLSDPFRFPIRSLSSVFSPVGTLPDKLLVGITRLRAAATPDDVILSSPETTTARHLEKLGFSPSIVERFLRPFLAGIFFDPALDQQRPNSKGDNQGNEDTVCLYFSADRAAVQEPVLLLNGSGKGIVNNMFFATNVAPSYAPAGKVLVSVSLVGSFAGREDAELTGEVVRELGGWFGAGEVASWAHLRTYRIGFAQPDQTPPTEPAGRDPRAGDGVYVCGDHWCSATFDGAMVSGRRAAEALAKDGGLSQSLS</sequence>
<feature type="compositionally biased region" description="Basic residues" evidence="1">
    <location>
        <begin position="15"/>
        <end position="24"/>
    </location>
</feature>
<name>R7W0D7_AEGTA</name>
<proteinExistence type="predicted"/>
<evidence type="ECO:0000259" key="2">
    <source>
        <dbReference type="Pfam" id="PF01593"/>
    </source>
</evidence>
<evidence type="ECO:0000313" key="3">
    <source>
        <dbReference type="EnsemblPlants" id="EMT02884"/>
    </source>
</evidence>
<dbReference type="SUPFAM" id="SSF51905">
    <property type="entry name" value="FAD/NAD(P)-binding domain"/>
    <property type="match status" value="1"/>
</dbReference>
<dbReference type="Gene3D" id="3.50.50.60">
    <property type="entry name" value="FAD/NAD(P)-binding domain"/>
    <property type="match status" value="1"/>
</dbReference>
<accession>R7W0D7</accession>
<dbReference type="Pfam" id="PF13450">
    <property type="entry name" value="NAD_binding_8"/>
    <property type="match status" value="1"/>
</dbReference>
<dbReference type="Pfam" id="PF01593">
    <property type="entry name" value="Amino_oxidase"/>
    <property type="match status" value="1"/>
</dbReference>
<dbReference type="GO" id="GO:0016491">
    <property type="term" value="F:oxidoreductase activity"/>
    <property type="evidence" value="ECO:0007669"/>
    <property type="project" value="InterPro"/>
</dbReference>
<dbReference type="InterPro" id="IPR036188">
    <property type="entry name" value="FAD/NAD-bd_sf"/>
</dbReference>
<feature type="region of interest" description="Disordered" evidence="1">
    <location>
        <begin position="1"/>
        <end position="24"/>
    </location>
</feature>
<protein>
    <recommendedName>
        <fullName evidence="2">Amine oxidase domain-containing protein</fullName>
    </recommendedName>
</protein>
<evidence type="ECO:0000256" key="1">
    <source>
        <dbReference type="SAM" id="MobiDB-lite"/>
    </source>
</evidence>
<feature type="compositionally biased region" description="Polar residues" evidence="1">
    <location>
        <begin position="1"/>
        <end position="13"/>
    </location>
</feature>
<dbReference type="InterPro" id="IPR002937">
    <property type="entry name" value="Amino_oxidase"/>
</dbReference>
<dbReference type="GO" id="GO:0050660">
    <property type="term" value="F:flavin adenine dinucleotide binding"/>
    <property type="evidence" value="ECO:0007669"/>
    <property type="project" value="UniProtKB-ARBA"/>
</dbReference>
<dbReference type="EnsemblPlants" id="EMT02884">
    <property type="protein sequence ID" value="EMT02884"/>
    <property type="gene ID" value="F775_20435"/>
</dbReference>
<organism evidence="3">
    <name type="scientific">Aegilops tauschii</name>
    <name type="common">Tausch's goatgrass</name>
    <name type="synonym">Aegilops squarrosa</name>
    <dbReference type="NCBI Taxonomy" id="37682"/>
    <lineage>
        <taxon>Eukaryota</taxon>
        <taxon>Viridiplantae</taxon>
        <taxon>Streptophyta</taxon>
        <taxon>Embryophyta</taxon>
        <taxon>Tracheophyta</taxon>
        <taxon>Spermatophyta</taxon>
        <taxon>Magnoliopsida</taxon>
        <taxon>Liliopsida</taxon>
        <taxon>Poales</taxon>
        <taxon>Poaceae</taxon>
        <taxon>BOP clade</taxon>
        <taxon>Pooideae</taxon>
        <taxon>Triticodae</taxon>
        <taxon>Triticeae</taxon>
        <taxon>Triticinae</taxon>
        <taxon>Aegilops</taxon>
    </lineage>
</organism>
<dbReference type="PANTHER" id="PTHR42841">
    <property type="entry name" value="AMINE OXIDASE"/>
    <property type="match status" value="1"/>
</dbReference>
<feature type="domain" description="Amine oxidase" evidence="2">
    <location>
        <begin position="288"/>
        <end position="452"/>
    </location>
</feature>